<keyword evidence="3 5" id="KW-0378">Hydrolase</keyword>
<dbReference type="EC" id="3.2.1.22" evidence="2 5"/>
<dbReference type="PIRSF" id="PIRSF005536">
    <property type="entry name" value="Agal"/>
    <property type="match status" value="1"/>
</dbReference>
<dbReference type="PRINTS" id="PR00743">
    <property type="entry name" value="GLHYDRLASE36"/>
</dbReference>
<keyword evidence="8" id="KW-0732">Signal</keyword>
<keyword evidence="12" id="KW-1185">Reference proteome</keyword>
<dbReference type="Proteomes" id="UP000609064">
    <property type="component" value="Unassembled WGS sequence"/>
</dbReference>
<dbReference type="PANTHER" id="PTHR43053">
    <property type="entry name" value="GLYCOSIDASE FAMILY 31"/>
    <property type="match status" value="1"/>
</dbReference>
<accession>A0A916YHN2</accession>
<comment type="similarity">
    <text evidence="5">Belongs to the glycosyl hydrolase.</text>
</comment>
<dbReference type="CDD" id="cd14791">
    <property type="entry name" value="GH36"/>
    <property type="match status" value="1"/>
</dbReference>
<evidence type="ECO:0000256" key="2">
    <source>
        <dbReference type="ARBA" id="ARBA00012755"/>
    </source>
</evidence>
<feature type="binding site" evidence="7">
    <location>
        <begin position="470"/>
        <end position="474"/>
    </location>
    <ligand>
        <name>substrate</name>
    </ligand>
</feature>
<evidence type="ECO:0000256" key="8">
    <source>
        <dbReference type="SAM" id="SignalP"/>
    </source>
</evidence>
<dbReference type="InterPro" id="IPR013785">
    <property type="entry name" value="Aldolase_TIM"/>
</dbReference>
<feature type="domain" description="Glycosyl hydrolase family 36 C-terminal" evidence="9">
    <location>
        <begin position="639"/>
        <end position="726"/>
    </location>
</feature>
<dbReference type="EMBL" id="BMKK01000001">
    <property type="protein sequence ID" value="GGD44516.1"/>
    <property type="molecule type" value="Genomic_DNA"/>
</dbReference>
<dbReference type="Gene3D" id="2.70.98.60">
    <property type="entry name" value="alpha-galactosidase from lactobacil brevis"/>
    <property type="match status" value="1"/>
</dbReference>
<evidence type="ECO:0000256" key="5">
    <source>
        <dbReference type="PIRNR" id="PIRNR005536"/>
    </source>
</evidence>
<feature type="domain" description="Glycosyl hydrolase family 36 N-terminal" evidence="10">
    <location>
        <begin position="44"/>
        <end position="276"/>
    </location>
</feature>
<gene>
    <name evidence="11" type="ORF">GCM10011514_05650</name>
</gene>
<reference evidence="11" key="2">
    <citation type="submission" date="2020-09" db="EMBL/GenBank/DDBJ databases">
        <authorList>
            <person name="Sun Q."/>
            <person name="Zhou Y."/>
        </authorList>
    </citation>
    <scope>NUCLEOTIDE SEQUENCE</scope>
    <source>
        <strain evidence="11">CGMCC 1.15958</strain>
    </source>
</reference>
<feature type="signal peptide" evidence="8">
    <location>
        <begin position="1"/>
        <end position="19"/>
    </location>
</feature>
<dbReference type="InterPro" id="IPR013780">
    <property type="entry name" value="Glyco_hydro_b"/>
</dbReference>
<evidence type="ECO:0000259" key="10">
    <source>
        <dbReference type="Pfam" id="PF16875"/>
    </source>
</evidence>
<dbReference type="RefSeq" id="WP_188764446.1">
    <property type="nucleotide sequence ID" value="NZ_BMKK01000001.1"/>
</dbReference>
<protein>
    <recommendedName>
        <fullName evidence="2 5">Alpha-galactosidase</fullName>
        <ecNumber evidence="2 5">3.2.1.22</ecNumber>
    </recommendedName>
</protein>
<feature type="binding site" evidence="7">
    <location>
        <begin position="356"/>
        <end position="357"/>
    </location>
    <ligand>
        <name>substrate</name>
    </ligand>
</feature>
<feature type="active site" description="Nucleophile" evidence="6">
    <location>
        <position position="472"/>
    </location>
</feature>
<evidence type="ECO:0000259" key="9">
    <source>
        <dbReference type="Pfam" id="PF16874"/>
    </source>
</evidence>
<dbReference type="AlphaFoldDB" id="A0A916YHN2"/>
<sequence>MKQLVLLVSIWIGFNQLFAQIPTTIPIETSQNALVLHIDKDNRVGVAYFGKKLRQNSEYEILAKSLKYNDNNAGIYNSIYTPSGSWNLVEPALEILHADGNTSSDLKLVSYSTQKIDENVSQTNILLRDPVYATEVTLSFKVYFKENVIEQWSSIKNQEKSGILLKKYASANLYFVAKDFYLHHYHGSWAKEMKPEDTKLTAGIKTLDSKLGTRANLYQPPTFMLSFDRQATEDEGKVLLGTLAWSGNFKIDFEKDSYDNLRLLAGINPHASEYSLTPNEEFRTPSFIYTYSENGQGEASRNMHDWARKYRILDGEGNRLTLLNNWEATYFDFDENKLTSLFKGAKDLGVDMFLLDDGWFANKYPRNGDTAGLGDWQENKKKLPNGIGYLVKEATKAGVKFGIWVEPEMVNPKSELYEKHLDWVIREPNRPEVYFRNQLPLDLANPEVQDFVFGVLDDLFTKNPELAFIKWDCNAVTYNAHSMYLERIKKPQTHLYVDYVKGLYSVLKRIRAKYPKIPMMLCSGGGGRVDYEALKYFTEFWVSDNTDPMERIFMQWEYSYYYPAIAQCNHITDWSKVGIKFRTDVAMMGKMGYDIVVNKLDEKELLFSQNALKNYANLKQTIWHGDMYRLVNPFENQMASVQFVSNKKDQAVMFNYLVDNRYDLNSLLSNTKLKGLDASKKYKIKEINVYPGTKSSINEETIYSGEYLMTIGINPNLSHRRTSVVLEINEVK</sequence>
<comment type="caution">
    <text evidence="11">The sequence shown here is derived from an EMBL/GenBank/DDBJ whole genome shotgun (WGS) entry which is preliminary data.</text>
</comment>
<dbReference type="PROSITE" id="PS00512">
    <property type="entry name" value="ALPHA_GALACTOSIDASE"/>
    <property type="match status" value="1"/>
</dbReference>
<feature type="binding site" evidence="7">
    <location>
        <position position="436"/>
    </location>
    <ligand>
        <name>substrate</name>
    </ligand>
</feature>
<dbReference type="Pfam" id="PF16874">
    <property type="entry name" value="Glyco_hydro_36C"/>
    <property type="match status" value="1"/>
</dbReference>
<dbReference type="InterPro" id="IPR038417">
    <property type="entry name" value="Alpga-gal_N_sf"/>
</dbReference>
<dbReference type="Pfam" id="PF02065">
    <property type="entry name" value="Melibiase"/>
    <property type="match status" value="1"/>
</dbReference>
<dbReference type="Gene3D" id="2.60.40.1180">
    <property type="entry name" value="Golgi alpha-mannosidase II"/>
    <property type="match status" value="1"/>
</dbReference>
<dbReference type="InterPro" id="IPR000111">
    <property type="entry name" value="Glyco_hydro_27/36_CS"/>
</dbReference>
<keyword evidence="4 5" id="KW-0326">Glycosidase</keyword>
<dbReference type="InterPro" id="IPR031705">
    <property type="entry name" value="Glyco_hydro_36_C"/>
</dbReference>
<feature type="active site" description="Proton donor" evidence="6">
    <location>
        <position position="544"/>
    </location>
</feature>
<comment type="catalytic activity">
    <reaction evidence="1 5">
        <text>Hydrolysis of terminal, non-reducing alpha-D-galactose residues in alpha-D-galactosides, including galactose oligosaccharides, galactomannans and galactolipids.</text>
        <dbReference type="EC" id="3.2.1.22"/>
    </reaction>
</comment>
<evidence type="ECO:0000313" key="11">
    <source>
        <dbReference type="EMBL" id="GGD44516.1"/>
    </source>
</evidence>
<organism evidence="11 12">
    <name type="scientific">Emticicia aquatilis</name>
    <dbReference type="NCBI Taxonomy" id="1537369"/>
    <lineage>
        <taxon>Bacteria</taxon>
        <taxon>Pseudomonadati</taxon>
        <taxon>Bacteroidota</taxon>
        <taxon>Cytophagia</taxon>
        <taxon>Cytophagales</taxon>
        <taxon>Leadbetterellaceae</taxon>
        <taxon>Emticicia</taxon>
    </lineage>
</organism>
<dbReference type="GO" id="GO:0016052">
    <property type="term" value="P:carbohydrate catabolic process"/>
    <property type="evidence" value="ECO:0007669"/>
    <property type="project" value="InterPro"/>
</dbReference>
<dbReference type="FunFam" id="3.20.20.70:FF:000118">
    <property type="entry name" value="Alpha-galactosidase"/>
    <property type="match status" value="1"/>
</dbReference>
<feature type="chain" id="PRO_5037412081" description="Alpha-galactosidase" evidence="8">
    <location>
        <begin position="20"/>
        <end position="732"/>
    </location>
</feature>
<evidence type="ECO:0000256" key="3">
    <source>
        <dbReference type="ARBA" id="ARBA00022801"/>
    </source>
</evidence>
<name>A0A916YHN2_9BACT</name>
<evidence type="ECO:0000256" key="7">
    <source>
        <dbReference type="PIRSR" id="PIRSR005536-2"/>
    </source>
</evidence>
<dbReference type="InterPro" id="IPR050985">
    <property type="entry name" value="Alpha-glycosidase_related"/>
</dbReference>
<dbReference type="InterPro" id="IPR017853">
    <property type="entry name" value="GH"/>
</dbReference>
<evidence type="ECO:0000313" key="12">
    <source>
        <dbReference type="Proteomes" id="UP000609064"/>
    </source>
</evidence>
<dbReference type="InterPro" id="IPR031704">
    <property type="entry name" value="Glyco_hydro_36_N"/>
</dbReference>
<evidence type="ECO:0000256" key="4">
    <source>
        <dbReference type="ARBA" id="ARBA00023295"/>
    </source>
</evidence>
<feature type="binding site" evidence="7">
    <location>
        <position position="189"/>
    </location>
    <ligand>
        <name>substrate</name>
    </ligand>
</feature>
<dbReference type="PANTHER" id="PTHR43053:SF3">
    <property type="entry name" value="ALPHA-GALACTOSIDASE C-RELATED"/>
    <property type="match status" value="1"/>
</dbReference>
<dbReference type="InterPro" id="IPR002252">
    <property type="entry name" value="Glyco_hydro_36"/>
</dbReference>
<feature type="binding site" evidence="7">
    <location>
        <position position="522"/>
    </location>
    <ligand>
        <name>substrate</name>
    </ligand>
</feature>
<dbReference type="GO" id="GO:0004557">
    <property type="term" value="F:alpha-galactosidase activity"/>
    <property type="evidence" value="ECO:0007669"/>
    <property type="project" value="UniProtKB-UniRule"/>
</dbReference>
<dbReference type="Pfam" id="PF16875">
    <property type="entry name" value="Glyco_hydro_36N"/>
    <property type="match status" value="1"/>
</dbReference>
<feature type="binding site" evidence="7">
    <location>
        <position position="544"/>
    </location>
    <ligand>
        <name>substrate</name>
    </ligand>
</feature>
<evidence type="ECO:0000256" key="1">
    <source>
        <dbReference type="ARBA" id="ARBA00001255"/>
    </source>
</evidence>
<proteinExistence type="inferred from homology"/>
<dbReference type="SUPFAM" id="SSF51445">
    <property type="entry name" value="(Trans)glycosidases"/>
    <property type="match status" value="1"/>
</dbReference>
<reference evidence="11" key="1">
    <citation type="journal article" date="2014" name="Int. J. Syst. Evol. Microbiol.">
        <title>Complete genome sequence of Corynebacterium casei LMG S-19264T (=DSM 44701T), isolated from a smear-ripened cheese.</title>
        <authorList>
            <consortium name="US DOE Joint Genome Institute (JGI-PGF)"/>
            <person name="Walter F."/>
            <person name="Albersmeier A."/>
            <person name="Kalinowski J."/>
            <person name="Ruckert C."/>
        </authorList>
    </citation>
    <scope>NUCLEOTIDE SEQUENCE</scope>
    <source>
        <strain evidence="11">CGMCC 1.15958</strain>
    </source>
</reference>
<evidence type="ECO:0000256" key="6">
    <source>
        <dbReference type="PIRSR" id="PIRSR005536-1"/>
    </source>
</evidence>
<dbReference type="Gene3D" id="3.20.20.70">
    <property type="entry name" value="Aldolase class I"/>
    <property type="match status" value="1"/>
</dbReference>